<dbReference type="GO" id="GO:1990757">
    <property type="term" value="F:ubiquitin ligase activator activity"/>
    <property type="evidence" value="ECO:0007669"/>
    <property type="project" value="TreeGrafter"/>
</dbReference>
<proteinExistence type="predicted"/>
<evidence type="ECO:0000256" key="1">
    <source>
        <dbReference type="ARBA" id="ARBA00022574"/>
    </source>
</evidence>
<dbReference type="PANTHER" id="PTHR19918">
    <property type="entry name" value="CELL DIVISION CYCLE 20 CDC20 FIZZY -RELATED"/>
    <property type="match status" value="1"/>
</dbReference>
<evidence type="ECO:0000313" key="4">
    <source>
        <dbReference type="EMBL" id="PWA76770.1"/>
    </source>
</evidence>
<dbReference type="GO" id="GO:0031145">
    <property type="term" value="P:anaphase-promoting complex-dependent catabolic process"/>
    <property type="evidence" value="ECO:0007669"/>
    <property type="project" value="TreeGrafter"/>
</dbReference>
<dbReference type="AlphaFoldDB" id="A0A2U1NTH3"/>
<dbReference type="STRING" id="35608.A0A2U1NTH3"/>
<dbReference type="PANTHER" id="PTHR19918:SF43">
    <property type="entry name" value="CELL DIVISION CYCLE 20.2, COFACTOR OF APC COMPLEX-LIKE ISOFORM X2"/>
    <property type="match status" value="1"/>
</dbReference>
<gene>
    <name evidence="4" type="ORF">CTI12_AA230370</name>
</gene>
<dbReference type="SUPFAM" id="SSF50978">
    <property type="entry name" value="WD40 repeat-like"/>
    <property type="match status" value="1"/>
</dbReference>
<dbReference type="GO" id="GO:1905786">
    <property type="term" value="P:positive regulation of anaphase-promoting complex-dependent catabolic process"/>
    <property type="evidence" value="ECO:0007669"/>
    <property type="project" value="TreeGrafter"/>
</dbReference>
<dbReference type="UniPathway" id="UPA00143"/>
<dbReference type="GO" id="GO:0010997">
    <property type="term" value="F:anaphase-promoting complex binding"/>
    <property type="evidence" value="ECO:0007669"/>
    <property type="project" value="InterPro"/>
</dbReference>
<evidence type="ECO:0000256" key="2">
    <source>
        <dbReference type="ARBA" id="ARBA00022737"/>
    </source>
</evidence>
<keyword evidence="5" id="KW-1185">Reference proteome</keyword>
<dbReference type="GO" id="GO:0016567">
    <property type="term" value="P:protein ubiquitination"/>
    <property type="evidence" value="ECO:0007669"/>
    <property type="project" value="UniProtKB-UniPathway"/>
</dbReference>
<dbReference type="OrthoDB" id="10263272at2759"/>
<reference evidence="4 5" key="1">
    <citation type="journal article" date="2018" name="Mol. Plant">
        <title>The genome of Artemisia annua provides insight into the evolution of Asteraceae family and artemisinin biosynthesis.</title>
        <authorList>
            <person name="Shen Q."/>
            <person name="Zhang L."/>
            <person name="Liao Z."/>
            <person name="Wang S."/>
            <person name="Yan T."/>
            <person name="Shi P."/>
            <person name="Liu M."/>
            <person name="Fu X."/>
            <person name="Pan Q."/>
            <person name="Wang Y."/>
            <person name="Lv Z."/>
            <person name="Lu X."/>
            <person name="Zhang F."/>
            <person name="Jiang W."/>
            <person name="Ma Y."/>
            <person name="Chen M."/>
            <person name="Hao X."/>
            <person name="Li L."/>
            <person name="Tang Y."/>
            <person name="Lv G."/>
            <person name="Zhou Y."/>
            <person name="Sun X."/>
            <person name="Brodelius P.E."/>
            <person name="Rose J.K.C."/>
            <person name="Tang K."/>
        </authorList>
    </citation>
    <scope>NUCLEOTIDE SEQUENCE [LARGE SCALE GENOMIC DNA]</scope>
    <source>
        <strain evidence="5">cv. Huhao1</strain>
        <tissue evidence="4">Leaf</tissue>
    </source>
</reference>
<accession>A0A2U1NTH3</accession>
<feature type="repeat" description="WD" evidence="3">
    <location>
        <begin position="62"/>
        <end position="88"/>
    </location>
</feature>
<name>A0A2U1NTH3_ARTAN</name>
<dbReference type="PROSITE" id="PS50082">
    <property type="entry name" value="WD_REPEATS_2"/>
    <property type="match status" value="1"/>
</dbReference>
<keyword evidence="2" id="KW-0677">Repeat</keyword>
<comment type="caution">
    <text evidence="4">The sequence shown here is derived from an EMBL/GenBank/DDBJ whole genome shotgun (WGS) entry which is preliminary data.</text>
</comment>
<dbReference type="Gene3D" id="2.130.10.10">
    <property type="entry name" value="YVTN repeat-like/Quinoprotein amine dehydrogenase"/>
    <property type="match status" value="1"/>
</dbReference>
<evidence type="ECO:0000256" key="3">
    <source>
        <dbReference type="PROSITE-ProRule" id="PRU00221"/>
    </source>
</evidence>
<dbReference type="GO" id="GO:0005680">
    <property type="term" value="C:anaphase-promoting complex"/>
    <property type="evidence" value="ECO:0007669"/>
    <property type="project" value="TreeGrafter"/>
</dbReference>
<dbReference type="SMART" id="SM00320">
    <property type="entry name" value="WD40"/>
    <property type="match status" value="2"/>
</dbReference>
<evidence type="ECO:0000313" key="5">
    <source>
        <dbReference type="Proteomes" id="UP000245207"/>
    </source>
</evidence>
<dbReference type="EMBL" id="PKPP01002223">
    <property type="protein sequence ID" value="PWA76770.1"/>
    <property type="molecule type" value="Genomic_DNA"/>
</dbReference>
<organism evidence="4 5">
    <name type="scientific">Artemisia annua</name>
    <name type="common">Sweet wormwood</name>
    <dbReference type="NCBI Taxonomy" id="35608"/>
    <lineage>
        <taxon>Eukaryota</taxon>
        <taxon>Viridiplantae</taxon>
        <taxon>Streptophyta</taxon>
        <taxon>Embryophyta</taxon>
        <taxon>Tracheophyta</taxon>
        <taxon>Spermatophyta</taxon>
        <taxon>Magnoliopsida</taxon>
        <taxon>eudicotyledons</taxon>
        <taxon>Gunneridae</taxon>
        <taxon>Pentapetalae</taxon>
        <taxon>asterids</taxon>
        <taxon>campanulids</taxon>
        <taxon>Asterales</taxon>
        <taxon>Asteraceae</taxon>
        <taxon>Asteroideae</taxon>
        <taxon>Anthemideae</taxon>
        <taxon>Artemisiinae</taxon>
        <taxon>Artemisia</taxon>
    </lineage>
</organism>
<dbReference type="Proteomes" id="UP000245207">
    <property type="component" value="Unassembled WGS sequence"/>
</dbReference>
<dbReference type="InterPro" id="IPR015943">
    <property type="entry name" value="WD40/YVTN_repeat-like_dom_sf"/>
</dbReference>
<keyword evidence="1 3" id="KW-0853">WD repeat</keyword>
<dbReference type="InterPro" id="IPR001680">
    <property type="entry name" value="WD40_rpt"/>
</dbReference>
<protein>
    <submittedName>
        <fullName evidence="4">WD40/YVTN repeat-like-containing domain-containing protein</fullName>
    </submittedName>
</protein>
<sequence length="179" mass="19596">MKAVRTDISDLLKGQPRVEAKTGLLQPRDQIGEDLLTSILIDHPSSVSWSQNGKTIAVVVISGNLLASGGDDNVVYIWDASRMNSTQFVNRFTTHVAAVKALAWCPHNFNVLASGGGMYDGCIKLWNTQYETCINTVETEAQVICGLEWNKNHKEIVVGMGIAQMLTVRILCLYGSTLL</sequence>
<dbReference type="Pfam" id="PF00400">
    <property type="entry name" value="WD40"/>
    <property type="match status" value="2"/>
</dbReference>
<dbReference type="InterPro" id="IPR033010">
    <property type="entry name" value="Cdc20/Fizzy"/>
</dbReference>
<dbReference type="InterPro" id="IPR036322">
    <property type="entry name" value="WD40_repeat_dom_sf"/>
</dbReference>